<evidence type="ECO:0000256" key="4">
    <source>
        <dbReference type="ARBA" id="ARBA00023136"/>
    </source>
</evidence>
<keyword evidence="8" id="KW-1185">Reference proteome</keyword>
<evidence type="ECO:0000313" key="7">
    <source>
        <dbReference type="EMBL" id="GAW68904.1"/>
    </source>
</evidence>
<evidence type="ECO:0000256" key="2">
    <source>
        <dbReference type="ARBA" id="ARBA00022692"/>
    </source>
</evidence>
<keyword evidence="3 5" id="KW-1133">Transmembrane helix</keyword>
<dbReference type="Proteomes" id="UP000194153">
    <property type="component" value="Unassembled WGS sequence"/>
</dbReference>
<proteinExistence type="predicted"/>
<feature type="transmembrane region" description="Helical" evidence="5">
    <location>
        <begin position="82"/>
        <end position="102"/>
    </location>
</feature>
<protein>
    <submittedName>
        <fullName evidence="7">Membrane protein</fullName>
    </submittedName>
</protein>
<gene>
    <name evidence="7" type="ORF">GPEL0_01f5459</name>
</gene>
<keyword evidence="4 5" id="KW-0472">Membrane</keyword>
<name>A0ABQ0MP99_9BACT</name>
<organism evidence="7 8">
    <name type="scientific">Geoanaerobacter pelophilus</name>
    <dbReference type="NCBI Taxonomy" id="60036"/>
    <lineage>
        <taxon>Bacteria</taxon>
        <taxon>Pseudomonadati</taxon>
        <taxon>Thermodesulfobacteriota</taxon>
        <taxon>Desulfuromonadia</taxon>
        <taxon>Geobacterales</taxon>
        <taxon>Geobacteraceae</taxon>
        <taxon>Geoanaerobacter</taxon>
    </lineage>
</organism>
<keyword evidence="2 5" id="KW-0812">Transmembrane</keyword>
<sequence>MLSTGGSEMQAVHVIYRLAISLWLGGAALFTFVLTPILFRSESRDVAGRIVGLFFPGYFRWGLACGVIALICRIIITSKSKYLAAAIIVAMLLLSSFQAFYIEPKAAELKRQIVSFETTSKDDPLRREFAKLHGVSAVCNLSVIAGGVVLVILL</sequence>
<comment type="subcellular location">
    <subcellularLocation>
        <location evidence="1">Membrane</location>
    </subcellularLocation>
</comment>
<dbReference type="EMBL" id="BDQG01000001">
    <property type="protein sequence ID" value="GAW68904.1"/>
    <property type="molecule type" value="Genomic_DNA"/>
</dbReference>
<reference evidence="8" key="2">
    <citation type="submission" date="2017-05" db="EMBL/GenBank/DDBJ databases">
        <title>Draft genome sequence of Geobacter pelophilus, a iron(III)-reducing bacteria.</title>
        <authorList>
            <person name="Aoyagi T."/>
            <person name="Koike H."/>
            <person name="Morita T."/>
            <person name="Sato Y."/>
            <person name="Habe H."/>
            <person name="Hori T."/>
        </authorList>
    </citation>
    <scope>NUCLEOTIDE SEQUENCE [LARGE SCALE GENOMIC DNA]</scope>
    <source>
        <strain evidence="8">Drf2</strain>
    </source>
</reference>
<feature type="transmembrane region" description="Helical" evidence="5">
    <location>
        <begin position="20"/>
        <end position="39"/>
    </location>
</feature>
<accession>A0ABQ0MP99</accession>
<feature type="transmembrane region" description="Helical" evidence="5">
    <location>
        <begin position="134"/>
        <end position="153"/>
    </location>
</feature>
<feature type="transmembrane region" description="Helical" evidence="5">
    <location>
        <begin position="51"/>
        <end position="76"/>
    </location>
</feature>
<evidence type="ECO:0000256" key="5">
    <source>
        <dbReference type="SAM" id="Phobius"/>
    </source>
</evidence>
<comment type="caution">
    <text evidence="7">The sequence shown here is derived from an EMBL/GenBank/DDBJ whole genome shotgun (WGS) entry which is preliminary data.</text>
</comment>
<dbReference type="InterPro" id="IPR025423">
    <property type="entry name" value="TMEM205-like"/>
</dbReference>
<feature type="domain" description="TMEM205-like" evidence="6">
    <location>
        <begin position="18"/>
        <end position="112"/>
    </location>
</feature>
<evidence type="ECO:0000259" key="6">
    <source>
        <dbReference type="Pfam" id="PF13664"/>
    </source>
</evidence>
<evidence type="ECO:0000256" key="1">
    <source>
        <dbReference type="ARBA" id="ARBA00004370"/>
    </source>
</evidence>
<reference evidence="7 8" key="1">
    <citation type="submission" date="2017-04" db="EMBL/GenBank/DDBJ databases">
        <authorList>
            <consortium name="Geobacter pelophilus Genome Sequencing"/>
            <person name="Aoyagi T."/>
            <person name="Koike H."/>
            <person name="Hori T."/>
        </authorList>
    </citation>
    <scope>NUCLEOTIDE SEQUENCE [LARGE SCALE GENOMIC DNA]</scope>
    <source>
        <strain evidence="7 8">Drf2</strain>
    </source>
</reference>
<evidence type="ECO:0000313" key="8">
    <source>
        <dbReference type="Proteomes" id="UP000194153"/>
    </source>
</evidence>
<dbReference type="Pfam" id="PF13664">
    <property type="entry name" value="DUF4149"/>
    <property type="match status" value="1"/>
</dbReference>
<evidence type="ECO:0000256" key="3">
    <source>
        <dbReference type="ARBA" id="ARBA00022989"/>
    </source>
</evidence>